<keyword evidence="3 5" id="KW-1133">Transmembrane helix</keyword>
<dbReference type="PIR" id="D97277">
    <property type="entry name" value="D97277"/>
</dbReference>
<dbReference type="PANTHER" id="PTHR37422:SF13">
    <property type="entry name" value="LIPOPOLYSACCHARIDE BIOSYNTHESIS PROTEIN PA4999-RELATED"/>
    <property type="match status" value="1"/>
</dbReference>
<dbReference type="HOGENOM" id="CLU_623620_0_0_9"/>
<evidence type="ECO:0000259" key="6">
    <source>
        <dbReference type="PROSITE" id="PS50042"/>
    </source>
</evidence>
<feature type="transmembrane region" description="Helical" evidence="5">
    <location>
        <begin position="390"/>
        <end position="409"/>
    </location>
</feature>
<dbReference type="Pfam" id="PF04932">
    <property type="entry name" value="Wzy_C"/>
    <property type="match status" value="1"/>
</dbReference>
<feature type="transmembrane region" description="Helical" evidence="5">
    <location>
        <begin position="33"/>
        <end position="51"/>
    </location>
</feature>
<feature type="transmembrane region" description="Helical" evidence="5">
    <location>
        <begin position="63"/>
        <end position="83"/>
    </location>
</feature>
<dbReference type="PANTHER" id="PTHR37422">
    <property type="entry name" value="TEICHURONIC ACID BIOSYNTHESIS PROTEIN TUAE"/>
    <property type="match status" value="1"/>
</dbReference>
<evidence type="ECO:0000256" key="1">
    <source>
        <dbReference type="ARBA" id="ARBA00004141"/>
    </source>
</evidence>
<reference evidence="7 8" key="1">
    <citation type="journal article" date="2001" name="J. Bacteriol.">
        <title>Genome sequence and comparative analysis of the solvent-producing bacterium Clostridium acetobutylicum.</title>
        <authorList>
            <person name="Nolling J."/>
            <person name="Breton G."/>
            <person name="Omelchenko M.V."/>
            <person name="Makarova K.S."/>
            <person name="Zeng Q."/>
            <person name="Gibson R."/>
            <person name="Lee H.M."/>
            <person name="Dubois J."/>
            <person name="Qiu D."/>
            <person name="Hitti J."/>
            <person name="Wolf Y.I."/>
            <person name="Tatusov R.L."/>
            <person name="Sabathe F."/>
            <person name="Doucette-Stamm L."/>
            <person name="Soucaille P."/>
            <person name="Daly M.J."/>
            <person name="Bennett G.N."/>
            <person name="Koonin E.V."/>
            <person name="Smith D.R."/>
        </authorList>
    </citation>
    <scope>NUCLEOTIDE SEQUENCE [LARGE SCALE GENOMIC DNA]</scope>
    <source>
        <strain evidence="8">ATCC 824 / DSM 792 / JCM 1419 / LMG 5710 / VKM B-1787</strain>
    </source>
</reference>
<dbReference type="InterPro" id="IPR000595">
    <property type="entry name" value="cNMP-bd_dom"/>
</dbReference>
<organism evidence="7 8">
    <name type="scientific">Clostridium acetobutylicum (strain ATCC 824 / DSM 792 / JCM 1419 / IAM 19013 / LMG 5710 / NBRC 13948 / NRRL B-527 / VKM B-1787 / 2291 / W)</name>
    <dbReference type="NCBI Taxonomy" id="272562"/>
    <lineage>
        <taxon>Bacteria</taxon>
        <taxon>Bacillati</taxon>
        <taxon>Bacillota</taxon>
        <taxon>Clostridia</taxon>
        <taxon>Eubacteriales</taxon>
        <taxon>Clostridiaceae</taxon>
        <taxon>Clostridium</taxon>
    </lineage>
</organism>
<feature type="transmembrane region" description="Helical" evidence="5">
    <location>
        <begin position="95"/>
        <end position="113"/>
    </location>
</feature>
<evidence type="ECO:0000313" key="7">
    <source>
        <dbReference type="EMBL" id="AAK81007.1"/>
    </source>
</evidence>
<evidence type="ECO:0000256" key="2">
    <source>
        <dbReference type="ARBA" id="ARBA00022692"/>
    </source>
</evidence>
<protein>
    <submittedName>
        <fullName evidence="7">Predicted membrane protein</fullName>
    </submittedName>
</protein>
<accession>Q97EP1</accession>
<sequence>MEGAIKKVYLVVFFLYFASLQLWNNILSKDYSKIQYIIFGVYVIFIFTYFLKSIFSKNRYSTILYVLILIMILYYIFVITNGIEFGNPARMAIGINQYILYSVSFFVPIVILYKELNLKSIEKIFAILLIINFITSVLAAYEYSTGKYIINQNQDIGEIYITGVNMVRAKVFNGSYLSLGGFIGQLAILNLYFLLSNKYKRLKIVFVISFFVDILGIVSTNSRGPFVATGIAISVFFIIYYIYIMGRKQTIYKKICVIILAFFVLILILLGLSYLTSYTGNVNNQVLNYLIYRAKSIFDWNSDGSNLLRKYYWISFINLFRRNFLYGIGISSTGALVDTVSIGPTESGVLKRFVELGIFGAAIYYLFVCIVFVSVFRCLNKLKDNYEKKIVIITLFSAVFCLFINDITYQIFENFQVMFFNWFIYGMLVVMLFKKEKLD</sequence>
<dbReference type="KEGG" id="cac:CA_C3067"/>
<feature type="transmembrane region" description="Helical" evidence="5">
    <location>
        <begin position="176"/>
        <end position="195"/>
    </location>
</feature>
<proteinExistence type="predicted"/>
<feature type="transmembrane region" description="Helical" evidence="5">
    <location>
        <begin position="7"/>
        <end position="27"/>
    </location>
</feature>
<comment type="subcellular location">
    <subcellularLocation>
        <location evidence="1">Membrane</location>
        <topology evidence="1">Multi-pass membrane protein</topology>
    </subcellularLocation>
</comment>
<feature type="transmembrane region" description="Helical" evidence="5">
    <location>
        <begin position="415"/>
        <end position="433"/>
    </location>
</feature>
<feature type="transmembrane region" description="Helical" evidence="5">
    <location>
        <begin position="226"/>
        <end position="243"/>
    </location>
</feature>
<dbReference type="EMBL" id="AE001437">
    <property type="protein sequence ID" value="AAK81007.1"/>
    <property type="molecule type" value="Genomic_DNA"/>
</dbReference>
<dbReference type="GeneID" id="44999554"/>
<name>Q97EP1_CLOAB</name>
<dbReference type="Proteomes" id="UP000000814">
    <property type="component" value="Chromosome"/>
</dbReference>
<feature type="transmembrane region" description="Helical" evidence="5">
    <location>
        <begin position="255"/>
        <end position="275"/>
    </location>
</feature>
<dbReference type="PROSITE" id="PS50042">
    <property type="entry name" value="CNMP_BINDING_3"/>
    <property type="match status" value="1"/>
</dbReference>
<dbReference type="RefSeq" id="WP_010966348.1">
    <property type="nucleotide sequence ID" value="NC_003030.1"/>
</dbReference>
<feature type="transmembrane region" description="Helical" evidence="5">
    <location>
        <begin position="202"/>
        <end position="220"/>
    </location>
</feature>
<feature type="domain" description="Cyclic nucleotide-binding" evidence="6">
    <location>
        <begin position="112"/>
        <end position="189"/>
    </location>
</feature>
<feature type="transmembrane region" description="Helical" evidence="5">
    <location>
        <begin position="356"/>
        <end position="378"/>
    </location>
</feature>
<evidence type="ECO:0000313" key="8">
    <source>
        <dbReference type="Proteomes" id="UP000000814"/>
    </source>
</evidence>
<evidence type="ECO:0000256" key="5">
    <source>
        <dbReference type="SAM" id="Phobius"/>
    </source>
</evidence>
<evidence type="ECO:0000256" key="3">
    <source>
        <dbReference type="ARBA" id="ARBA00022989"/>
    </source>
</evidence>
<evidence type="ECO:0000256" key="4">
    <source>
        <dbReference type="ARBA" id="ARBA00023136"/>
    </source>
</evidence>
<dbReference type="GO" id="GO:0016020">
    <property type="term" value="C:membrane"/>
    <property type="evidence" value="ECO:0007669"/>
    <property type="project" value="UniProtKB-SubCell"/>
</dbReference>
<dbReference type="AlphaFoldDB" id="Q97EP1"/>
<dbReference type="InterPro" id="IPR051533">
    <property type="entry name" value="WaaL-like"/>
</dbReference>
<keyword evidence="4 5" id="KW-0472">Membrane</keyword>
<dbReference type="InterPro" id="IPR007016">
    <property type="entry name" value="O-antigen_ligase-rel_domated"/>
</dbReference>
<keyword evidence="8" id="KW-1185">Reference proteome</keyword>
<dbReference type="STRING" id="272562.CA_C3067"/>
<feature type="transmembrane region" description="Helical" evidence="5">
    <location>
        <begin position="125"/>
        <end position="143"/>
    </location>
</feature>
<keyword evidence="2 5" id="KW-0812">Transmembrane</keyword>
<gene>
    <name evidence="7" type="ordered locus">CA_C3067</name>
</gene>
<dbReference type="PATRIC" id="fig|272562.8.peg.3250"/>